<dbReference type="HAMAP" id="MF_02088">
    <property type="entry name" value="Q_prec_transport"/>
    <property type="match status" value="1"/>
</dbReference>
<keyword evidence="1" id="KW-1133">Transmembrane helix</keyword>
<feature type="transmembrane region" description="Helical" evidence="1">
    <location>
        <begin position="220"/>
        <end position="247"/>
    </location>
</feature>
<reference evidence="2 3" key="1">
    <citation type="submission" date="2017-11" db="EMBL/GenBank/DDBJ databases">
        <title>Effect of PGPRs.</title>
        <authorList>
            <person name="Oliva R."/>
            <person name="Nong J."/>
            <person name="Roman V."/>
        </authorList>
    </citation>
    <scope>NUCLEOTIDE SEQUENCE [LARGE SCALE GENOMIC DNA]</scope>
    <source>
        <strain evidence="2">Inb918</strain>
    </source>
</reference>
<dbReference type="PANTHER" id="PTHR34300:SF2">
    <property type="entry name" value="QUEUOSINE PRECURSOR TRANSPORTER-RELATED"/>
    <property type="match status" value="1"/>
</dbReference>
<feature type="transmembrane region" description="Helical" evidence="1">
    <location>
        <begin position="253"/>
        <end position="276"/>
    </location>
</feature>
<dbReference type="GO" id="GO:0005886">
    <property type="term" value="C:plasma membrane"/>
    <property type="evidence" value="ECO:0007669"/>
    <property type="project" value="UniProtKB-SubCell"/>
</dbReference>
<protein>
    <recommendedName>
        <fullName evidence="1">Probable queuosine precursor transporter</fullName>
        <shortName evidence="1">Q precursor transporter</shortName>
    </recommendedName>
</protein>
<evidence type="ECO:0000256" key="1">
    <source>
        <dbReference type="HAMAP-Rule" id="MF_02088"/>
    </source>
</evidence>
<dbReference type="InterPro" id="IPR003744">
    <property type="entry name" value="YhhQ"/>
</dbReference>
<proteinExistence type="inferred from homology"/>
<keyword evidence="1" id="KW-0997">Cell inner membrane</keyword>
<gene>
    <name evidence="2" type="ORF">CT157_02205</name>
</gene>
<evidence type="ECO:0000313" key="2">
    <source>
        <dbReference type="EMBL" id="AZV24864.1"/>
    </source>
</evidence>
<sequence>MSENIETVSSKYKLLGFEPDKKLAVVMVVSTGKLIKLKLAELIKSDLIDNLSRAEVKSIYRKYYSTSTAVTAYDMTDRHERSWMVYVVLNLLLLVLYVFSNIGATKLIYIEQFDVVLTPGVFLYPLTFLVVDMLNELYGFKLARKAIFFGFLSNALIILLLSAAKMMPGVPDWKLDAPYGEVVSHVSSVLLASSVSFLFSEYINSYLLCKIKQLTNSRYLFLRVFFSTFFAVLIDSVLFCFIAFYGVLESDEILSIVMVQITIKMFFAFFNVFPAYGARSLFRRFVAESKVA</sequence>
<dbReference type="AlphaFoldDB" id="A0A3T0JN53"/>
<keyword evidence="1" id="KW-0812">Transmembrane</keyword>
<keyword evidence="1" id="KW-1003">Cell membrane</keyword>
<dbReference type="Proteomes" id="UP000282760">
    <property type="component" value="Chromosome"/>
</dbReference>
<name>A0A3T0JN53_PSESX</name>
<dbReference type="GO" id="GO:0022857">
    <property type="term" value="F:transmembrane transporter activity"/>
    <property type="evidence" value="ECO:0007669"/>
    <property type="project" value="UniProtKB-UniRule"/>
</dbReference>
<keyword evidence="1" id="KW-0472">Membrane</keyword>
<dbReference type="NCBIfam" id="TIGR00697">
    <property type="entry name" value="queuosine precursor transporter"/>
    <property type="match status" value="1"/>
</dbReference>
<feature type="transmembrane region" description="Helical" evidence="1">
    <location>
        <begin position="146"/>
        <end position="166"/>
    </location>
</feature>
<keyword evidence="1" id="KW-0813">Transport</keyword>
<dbReference type="PANTHER" id="PTHR34300">
    <property type="entry name" value="QUEUOSINE PRECURSOR TRANSPORTER-RELATED"/>
    <property type="match status" value="1"/>
</dbReference>
<dbReference type="EMBL" id="CP024646">
    <property type="protein sequence ID" value="AZV24864.1"/>
    <property type="molecule type" value="Genomic_DNA"/>
</dbReference>
<feature type="transmembrane region" description="Helical" evidence="1">
    <location>
        <begin position="116"/>
        <end position="134"/>
    </location>
</feature>
<feature type="transmembrane region" description="Helical" evidence="1">
    <location>
        <begin position="83"/>
        <end position="104"/>
    </location>
</feature>
<comment type="similarity">
    <text evidence="1">Belongs to the vitamin uptake transporter (VUT/ECF) (TC 2.A.88) family. Q precursor transporter subfamily.</text>
</comment>
<organism evidence="2 3">
    <name type="scientific">Pseudomonas syringae</name>
    <dbReference type="NCBI Taxonomy" id="317"/>
    <lineage>
        <taxon>Bacteria</taxon>
        <taxon>Pseudomonadati</taxon>
        <taxon>Pseudomonadota</taxon>
        <taxon>Gammaproteobacteria</taxon>
        <taxon>Pseudomonadales</taxon>
        <taxon>Pseudomonadaceae</taxon>
        <taxon>Pseudomonas</taxon>
    </lineage>
</organism>
<dbReference type="Pfam" id="PF02592">
    <property type="entry name" value="Vut_1"/>
    <property type="match status" value="1"/>
</dbReference>
<feature type="transmembrane region" description="Helical" evidence="1">
    <location>
        <begin position="186"/>
        <end position="208"/>
    </location>
</feature>
<accession>A0A3T0JN53</accession>
<evidence type="ECO:0000313" key="3">
    <source>
        <dbReference type="Proteomes" id="UP000282760"/>
    </source>
</evidence>
<comment type="function">
    <text evidence="1">Involved in the import of queuosine (Q) precursors, required for Q precursor salvage.</text>
</comment>
<comment type="subcellular location">
    <subcellularLocation>
        <location evidence="1">Cell inner membrane</location>
        <topology evidence="1">Multi-pass membrane protein</topology>
    </subcellularLocation>
</comment>